<evidence type="ECO:0000313" key="3">
    <source>
        <dbReference type="Proteomes" id="UP001589608"/>
    </source>
</evidence>
<keyword evidence="3" id="KW-1185">Reference proteome</keyword>
<evidence type="ECO:0008006" key="4">
    <source>
        <dbReference type="Google" id="ProtNLM"/>
    </source>
</evidence>
<proteinExistence type="predicted"/>
<name>A0ABV5LYR7_9ACTN</name>
<evidence type="ECO:0000313" key="2">
    <source>
        <dbReference type="EMBL" id="MFB9441734.1"/>
    </source>
</evidence>
<evidence type="ECO:0000256" key="1">
    <source>
        <dbReference type="SAM" id="Phobius"/>
    </source>
</evidence>
<reference evidence="2 3" key="1">
    <citation type="submission" date="2024-09" db="EMBL/GenBank/DDBJ databases">
        <authorList>
            <person name="Sun Q."/>
            <person name="Mori K."/>
        </authorList>
    </citation>
    <scope>NUCLEOTIDE SEQUENCE [LARGE SCALE GENOMIC DNA]</scope>
    <source>
        <strain evidence="2 3">JCM 3307</strain>
    </source>
</reference>
<dbReference type="EMBL" id="JBHMCA010000007">
    <property type="protein sequence ID" value="MFB9441734.1"/>
    <property type="molecule type" value="Genomic_DNA"/>
</dbReference>
<gene>
    <name evidence="2" type="ORF">ACFFTR_01375</name>
</gene>
<keyword evidence="1" id="KW-1133">Transmembrane helix</keyword>
<dbReference type="Proteomes" id="UP001589608">
    <property type="component" value="Unassembled WGS sequence"/>
</dbReference>
<accession>A0ABV5LYR7</accession>
<dbReference type="RefSeq" id="WP_223097654.1">
    <property type="nucleotide sequence ID" value="NZ_CP061913.1"/>
</dbReference>
<feature type="transmembrane region" description="Helical" evidence="1">
    <location>
        <begin position="21"/>
        <end position="44"/>
    </location>
</feature>
<organism evidence="2 3">
    <name type="scientific">Dactylosporangium vinaceum</name>
    <dbReference type="NCBI Taxonomy" id="53362"/>
    <lineage>
        <taxon>Bacteria</taxon>
        <taxon>Bacillati</taxon>
        <taxon>Actinomycetota</taxon>
        <taxon>Actinomycetes</taxon>
        <taxon>Micromonosporales</taxon>
        <taxon>Micromonosporaceae</taxon>
        <taxon>Dactylosporangium</taxon>
    </lineage>
</organism>
<keyword evidence="1" id="KW-0472">Membrane</keyword>
<keyword evidence="1" id="KW-0812">Transmembrane</keyword>
<sequence length="210" mass="22604">MKQRIRRVLHQGGDRGVTLAEMAVTMGIMSAVMAIFTTGVIQLFQAGNKNELVATTQAQLNNAFLRLDRELRYAAGFGPVRIDAVTGTTTVEYINTGTASGTPECAQLQLYSTTNTLRRQVWPTGTKPVNKWAVLANSVVVKPPADPGAKSTFAIIAPTENTAFQRLQVVLIVQSNPGRSQTLATTDLKFTALNSKAGTDPNTICPEARL</sequence>
<comment type="caution">
    <text evidence="2">The sequence shown here is derived from an EMBL/GenBank/DDBJ whole genome shotgun (WGS) entry which is preliminary data.</text>
</comment>
<protein>
    <recommendedName>
        <fullName evidence="4">Prepilin-type N-terminal cleavage/methylation domain-containing protein</fullName>
    </recommendedName>
</protein>